<dbReference type="PANTHER" id="PTHR12888">
    <property type="entry name" value="PEROXISOME ASSEMBLY PROTEIN 12 PEROXIN-12"/>
    <property type="match status" value="1"/>
</dbReference>
<dbReference type="Proteomes" id="UP000694866">
    <property type="component" value="Unplaced"/>
</dbReference>
<evidence type="ECO:0000256" key="3">
    <source>
        <dbReference type="ARBA" id="ARBA00008704"/>
    </source>
</evidence>
<dbReference type="OrthoDB" id="107372at2759"/>
<dbReference type="PIRSF" id="PIRSF038074">
    <property type="entry name" value="Peroxisome_assembly_p12"/>
    <property type="match status" value="1"/>
</dbReference>
<evidence type="ECO:0000256" key="7">
    <source>
        <dbReference type="ARBA" id="ARBA00022723"/>
    </source>
</evidence>
<evidence type="ECO:0000256" key="9">
    <source>
        <dbReference type="ARBA" id="ARBA00022833"/>
    </source>
</evidence>
<feature type="domain" description="Pex N-terminal" evidence="16">
    <location>
        <begin position="24"/>
        <end position="244"/>
    </location>
</feature>
<comment type="pathway">
    <text evidence="2">Protein modification; protein ubiquitination.</text>
</comment>
<dbReference type="GO" id="GO:0006513">
    <property type="term" value="P:protein monoubiquitination"/>
    <property type="evidence" value="ECO:0007669"/>
    <property type="project" value="TreeGrafter"/>
</dbReference>
<dbReference type="InterPro" id="IPR013083">
    <property type="entry name" value="Znf_RING/FYVE/PHD"/>
</dbReference>
<evidence type="ECO:0000256" key="10">
    <source>
        <dbReference type="ARBA" id="ARBA00022927"/>
    </source>
</evidence>
<dbReference type="InterPro" id="IPR006845">
    <property type="entry name" value="Pex_N"/>
</dbReference>
<evidence type="ECO:0000313" key="18">
    <source>
        <dbReference type="RefSeq" id="XP_011299505.1"/>
    </source>
</evidence>
<keyword evidence="7" id="KW-0479">Metal-binding</keyword>
<keyword evidence="11" id="KW-1133">Transmembrane helix</keyword>
<dbReference type="AlphaFoldDB" id="A0A9R1SYL1"/>
<dbReference type="Pfam" id="PF04757">
    <property type="entry name" value="Pex2_Pex12"/>
    <property type="match status" value="1"/>
</dbReference>
<dbReference type="GO" id="GO:0008270">
    <property type="term" value="F:zinc ion binding"/>
    <property type="evidence" value="ECO:0007669"/>
    <property type="project" value="UniProtKB-KW"/>
</dbReference>
<dbReference type="GO" id="GO:0016558">
    <property type="term" value="P:protein import into peroxisome matrix"/>
    <property type="evidence" value="ECO:0007669"/>
    <property type="project" value="UniProtKB-UniRule"/>
</dbReference>
<gene>
    <name evidence="18" type="primary">Pex12</name>
</gene>
<comment type="function">
    <text evidence="15">Component of a retrotranslocation channel required for peroxisome organization by mediating export of the PEX5 receptor from peroxisomes to the cytosol, thereby promoting PEX5 recycling.</text>
</comment>
<reference evidence="18" key="1">
    <citation type="submission" date="2025-08" db="UniProtKB">
        <authorList>
            <consortium name="RefSeq"/>
        </authorList>
    </citation>
    <scope>IDENTIFICATION</scope>
    <source>
        <strain evidence="18">USDA-PBARC FA_bdor</strain>
        <tissue evidence="18">Whole organism</tissue>
    </source>
</reference>
<protein>
    <recommendedName>
        <fullName evidence="4 15">Peroxisome assembly protein 12</fullName>
    </recommendedName>
    <alternativeName>
        <fullName evidence="14 15">Peroxin-12</fullName>
    </alternativeName>
</protein>
<evidence type="ECO:0000256" key="12">
    <source>
        <dbReference type="ARBA" id="ARBA00023136"/>
    </source>
</evidence>
<dbReference type="CTD" id="5193"/>
<keyword evidence="13 15" id="KW-0576">Peroxisome</keyword>
<dbReference type="RefSeq" id="XP_011299505.1">
    <property type="nucleotide sequence ID" value="XM_011301203.1"/>
</dbReference>
<keyword evidence="9" id="KW-0862">Zinc</keyword>
<dbReference type="PANTHER" id="PTHR12888:SF0">
    <property type="entry name" value="PEROXISOME ASSEMBLY PROTEIN 12"/>
    <property type="match status" value="1"/>
</dbReference>
<name>A0A9R1SYL1_9HYME</name>
<evidence type="ECO:0000256" key="14">
    <source>
        <dbReference type="ARBA" id="ARBA00029692"/>
    </source>
</evidence>
<dbReference type="GeneID" id="105264368"/>
<keyword evidence="12 15" id="KW-0472">Membrane</keyword>
<dbReference type="Gene3D" id="3.30.40.10">
    <property type="entry name" value="Zinc/RING finger domain, C3HC4 (zinc finger)"/>
    <property type="match status" value="1"/>
</dbReference>
<comment type="subcellular location">
    <subcellularLocation>
        <location evidence="1">Peroxisome membrane</location>
        <topology evidence="1">Multi-pass membrane protein</topology>
    </subcellularLocation>
</comment>
<evidence type="ECO:0000256" key="5">
    <source>
        <dbReference type="ARBA" id="ARBA00022448"/>
    </source>
</evidence>
<comment type="similarity">
    <text evidence="3 15">Belongs to the pex2/pex10/pex12 family.</text>
</comment>
<dbReference type="SUPFAM" id="SSF57850">
    <property type="entry name" value="RING/U-box"/>
    <property type="match status" value="1"/>
</dbReference>
<evidence type="ECO:0000256" key="6">
    <source>
        <dbReference type="ARBA" id="ARBA00022692"/>
    </source>
</evidence>
<accession>A0A9R1SYL1</accession>
<evidence type="ECO:0000256" key="15">
    <source>
        <dbReference type="PIRNR" id="PIRNR038074"/>
    </source>
</evidence>
<dbReference type="CDD" id="cd16451">
    <property type="entry name" value="mRING_PEX12"/>
    <property type="match status" value="1"/>
</dbReference>
<keyword evidence="5" id="KW-0813">Transport</keyword>
<dbReference type="GO" id="GO:0005778">
    <property type="term" value="C:peroxisomal membrane"/>
    <property type="evidence" value="ECO:0007669"/>
    <property type="project" value="UniProtKB-SubCell"/>
</dbReference>
<proteinExistence type="inferred from homology"/>
<evidence type="ECO:0000256" key="13">
    <source>
        <dbReference type="ARBA" id="ARBA00023140"/>
    </source>
</evidence>
<dbReference type="GO" id="GO:0004842">
    <property type="term" value="F:ubiquitin-protein transferase activity"/>
    <property type="evidence" value="ECO:0007669"/>
    <property type="project" value="TreeGrafter"/>
</dbReference>
<evidence type="ECO:0000256" key="11">
    <source>
        <dbReference type="ARBA" id="ARBA00022989"/>
    </source>
</evidence>
<evidence type="ECO:0000256" key="1">
    <source>
        <dbReference type="ARBA" id="ARBA00004585"/>
    </source>
</evidence>
<evidence type="ECO:0000313" key="17">
    <source>
        <dbReference type="Proteomes" id="UP000694866"/>
    </source>
</evidence>
<dbReference type="KEGG" id="fas:105264368"/>
<dbReference type="InterPro" id="IPR017375">
    <property type="entry name" value="PEX12"/>
</dbReference>
<sequence length="325" mass="37286">MAERGAHLTGTALVKPTIFEIVAQESLASTLEPAFKRVFSFLVTCNPERYGWLTQWSDEAYGVFHGLLQRFYLKNYGASFSETFYGLQRIAIVNSKPGGKLSKGQETLSLIFLLLHPYLKAKANQFELAEIDGKIPNEKWKRILKTYFVRAHRIYNFIREISSLYYYLSYISDRSKYPTPLLHLLSMTLTYSHPHELISISELLSKLRQGGFSTSDGVYLLQRGFTRTLELGAFFLQFVNWWNQENFYTNLMSLPVPPPPPVPDIARRYKSLCPVCIKSPNIPTALSVSGYVFCYQCILLTIQTNGKCPVTHYPAKEDDLIRLYN</sequence>
<evidence type="ECO:0000256" key="2">
    <source>
        <dbReference type="ARBA" id="ARBA00004906"/>
    </source>
</evidence>
<organism evidence="17 18">
    <name type="scientific">Fopius arisanus</name>
    <dbReference type="NCBI Taxonomy" id="64838"/>
    <lineage>
        <taxon>Eukaryota</taxon>
        <taxon>Metazoa</taxon>
        <taxon>Ecdysozoa</taxon>
        <taxon>Arthropoda</taxon>
        <taxon>Hexapoda</taxon>
        <taxon>Insecta</taxon>
        <taxon>Pterygota</taxon>
        <taxon>Neoptera</taxon>
        <taxon>Endopterygota</taxon>
        <taxon>Hymenoptera</taxon>
        <taxon>Apocrita</taxon>
        <taxon>Ichneumonoidea</taxon>
        <taxon>Braconidae</taxon>
        <taxon>Opiinae</taxon>
        <taxon>Fopius</taxon>
    </lineage>
</organism>
<dbReference type="GO" id="GO:1990429">
    <property type="term" value="C:peroxisomal importomer complex"/>
    <property type="evidence" value="ECO:0007669"/>
    <property type="project" value="TreeGrafter"/>
</dbReference>
<keyword evidence="8" id="KW-0863">Zinc-finger</keyword>
<keyword evidence="10" id="KW-0653">Protein transport</keyword>
<evidence type="ECO:0000259" key="16">
    <source>
        <dbReference type="Pfam" id="PF04757"/>
    </source>
</evidence>
<keyword evidence="17" id="KW-1185">Reference proteome</keyword>
<keyword evidence="6" id="KW-0812">Transmembrane</keyword>
<evidence type="ECO:0000256" key="8">
    <source>
        <dbReference type="ARBA" id="ARBA00022771"/>
    </source>
</evidence>
<evidence type="ECO:0000256" key="4">
    <source>
        <dbReference type="ARBA" id="ARBA00018980"/>
    </source>
</evidence>